<dbReference type="SUPFAM" id="SSF51735">
    <property type="entry name" value="NAD(P)-binding Rossmann-fold domains"/>
    <property type="match status" value="1"/>
</dbReference>
<dbReference type="Pfam" id="PF22725">
    <property type="entry name" value="GFO_IDH_MocA_C3"/>
    <property type="match status" value="1"/>
</dbReference>
<dbReference type="InterPro" id="IPR000683">
    <property type="entry name" value="Gfo/Idh/MocA-like_OxRdtase_N"/>
</dbReference>
<dbReference type="Gene3D" id="3.30.360.10">
    <property type="entry name" value="Dihydrodipicolinate Reductase, domain 2"/>
    <property type="match status" value="1"/>
</dbReference>
<protein>
    <submittedName>
        <fullName evidence="3">D-xylose 1-dehydrogenase (NADP(+)) 1</fullName>
        <ecNumber evidence="3">1.1.1.179</ecNumber>
    </submittedName>
</protein>
<accession>A0A7G9YVL0</accession>
<dbReference type="EMBL" id="MT631499">
    <property type="protein sequence ID" value="QNO52044.1"/>
    <property type="molecule type" value="Genomic_DNA"/>
</dbReference>
<dbReference type="InterPro" id="IPR051450">
    <property type="entry name" value="Gfo/Idh/MocA_Oxidoreductases"/>
</dbReference>
<proteinExistence type="predicted"/>
<dbReference type="PANTHER" id="PTHR43377:SF1">
    <property type="entry name" value="BILIVERDIN REDUCTASE A"/>
    <property type="match status" value="1"/>
</dbReference>
<dbReference type="EC" id="1.1.1.179" evidence="3"/>
<dbReference type="GO" id="GO:0047837">
    <property type="term" value="F:D-xylose 1-dehydrogenase (NADP+) activity"/>
    <property type="evidence" value="ECO:0007669"/>
    <property type="project" value="UniProtKB-EC"/>
</dbReference>
<name>A0A7G9YVL0_9EURY</name>
<gene>
    <name evidence="3" type="ORF">HGMICNAC_00046</name>
</gene>
<dbReference type="PANTHER" id="PTHR43377">
    <property type="entry name" value="BILIVERDIN REDUCTASE A"/>
    <property type="match status" value="1"/>
</dbReference>
<keyword evidence="3" id="KW-0560">Oxidoreductase</keyword>
<evidence type="ECO:0000259" key="2">
    <source>
        <dbReference type="Pfam" id="PF22725"/>
    </source>
</evidence>
<dbReference type="Gene3D" id="3.40.50.720">
    <property type="entry name" value="NAD(P)-binding Rossmann-like Domain"/>
    <property type="match status" value="1"/>
</dbReference>
<reference evidence="3" key="1">
    <citation type="submission" date="2020-06" db="EMBL/GenBank/DDBJ databases">
        <title>Unique genomic features of the anaerobic methanotrophic archaea.</title>
        <authorList>
            <person name="Chadwick G.L."/>
            <person name="Skennerton C.T."/>
            <person name="Laso-Perez R."/>
            <person name="Leu A.O."/>
            <person name="Speth D.R."/>
            <person name="Yu H."/>
            <person name="Morgan-Lang C."/>
            <person name="Hatzenpichler R."/>
            <person name="Goudeau D."/>
            <person name="Malmstrom R."/>
            <person name="Brazelton W.J."/>
            <person name="Woyke T."/>
            <person name="Hallam S.J."/>
            <person name="Tyson G.W."/>
            <person name="Wegener G."/>
            <person name="Boetius A."/>
            <person name="Orphan V."/>
        </authorList>
    </citation>
    <scope>NUCLEOTIDE SEQUENCE</scope>
</reference>
<dbReference type="Pfam" id="PF01408">
    <property type="entry name" value="GFO_IDH_MocA"/>
    <property type="match status" value="1"/>
</dbReference>
<evidence type="ECO:0000313" key="3">
    <source>
        <dbReference type="EMBL" id="QNO52044.1"/>
    </source>
</evidence>
<dbReference type="GO" id="GO:0000166">
    <property type="term" value="F:nucleotide binding"/>
    <property type="evidence" value="ECO:0007669"/>
    <property type="project" value="InterPro"/>
</dbReference>
<organism evidence="3">
    <name type="scientific">Candidatus Methanophagaceae archaeon ANME-1 ERB6</name>
    <dbReference type="NCBI Taxonomy" id="2759912"/>
    <lineage>
        <taxon>Archaea</taxon>
        <taxon>Methanobacteriati</taxon>
        <taxon>Methanobacteriota</taxon>
        <taxon>Stenosarchaea group</taxon>
        <taxon>Methanomicrobia</taxon>
        <taxon>Candidatus Methanophagales</taxon>
        <taxon>Candidatus Methanophagaceae</taxon>
    </lineage>
</organism>
<dbReference type="InterPro" id="IPR055170">
    <property type="entry name" value="GFO_IDH_MocA-like_dom"/>
</dbReference>
<feature type="domain" description="GFO/IDH/MocA-like oxidoreductase" evidence="2">
    <location>
        <begin position="48"/>
        <end position="178"/>
    </location>
</feature>
<feature type="domain" description="Gfo/Idh/MocA-like oxidoreductase N-terminal" evidence="1">
    <location>
        <begin position="3"/>
        <end position="38"/>
    </location>
</feature>
<sequence length="253" mass="28446">MASESGVHVLCDKPLALNLRDADEILRCASPNNIKLMVPFNPRFQIPFRRAKEMIEGGELGKLQYIYAVKYGKSPRYIKGMDTSWFFDPERAGFGGFGDIGIHAIDALRWLSDSKVKRVYADIGRRIDGTIEIDDLGSMMMTFENEVIACLSAGWANPPGYPKGLDVRFEILGTEGALLIEKPYHDFIISDKERSEEQDWWRVDTQSVVNEFLDSIIEDREPVINGEDARAALGILIAGYLSAEKGREIELPL</sequence>
<evidence type="ECO:0000259" key="1">
    <source>
        <dbReference type="Pfam" id="PF01408"/>
    </source>
</evidence>
<dbReference type="AlphaFoldDB" id="A0A7G9YVL0"/>
<dbReference type="SUPFAM" id="SSF55347">
    <property type="entry name" value="Glyceraldehyde-3-phosphate dehydrogenase-like, C-terminal domain"/>
    <property type="match status" value="1"/>
</dbReference>
<dbReference type="InterPro" id="IPR036291">
    <property type="entry name" value="NAD(P)-bd_dom_sf"/>
</dbReference>